<dbReference type="PRINTS" id="PR00452">
    <property type="entry name" value="SH3DOMAIN"/>
</dbReference>
<evidence type="ECO:0000256" key="5">
    <source>
        <dbReference type="PROSITE-ProRule" id="PRU00192"/>
    </source>
</evidence>
<sequence length="254" mass="29024">ELREIHNKQQLQKQKSIEAERLKQKEQERKILELEKQKEEAQRHFVDRRAQERDQQWLEHVQQDDEHPRPRKPHEEEKLKREESVKKKDSEEKGKQEMQDKLSRLFHPHPEPAKPAVQAPWSTAEKAPLTISAQENVKVVYYRALYPFESRSHDEITIQPGDIVMVDESQTGEPGWLGGELKGKTGWFPANYAEKIPENEVPAPVKAVTDATSTPAPKLAVREAPASSAVTSAEPSTTPNNWADFSSTYVQGAV</sequence>
<dbReference type="InterPro" id="IPR001452">
    <property type="entry name" value="SH3_domain"/>
</dbReference>
<reference evidence="8 9" key="1">
    <citation type="journal article" date="2019" name="Mol. Ecol. Resour.">
        <title>Improving Illumina assemblies with Hi-C and long reads: an example with the North African dromedary.</title>
        <authorList>
            <person name="Elbers J.P."/>
            <person name="Rogers M.F."/>
            <person name="Perelman P.L."/>
            <person name="Proskuryakova A.A."/>
            <person name="Serdyukova N.A."/>
            <person name="Johnson W.E."/>
            <person name="Horin P."/>
            <person name="Corander J."/>
            <person name="Murphy D."/>
            <person name="Burger P.A."/>
        </authorList>
    </citation>
    <scope>NUCLEOTIDE SEQUENCE [LARGE SCALE GENOMIC DNA]</scope>
    <source>
        <strain evidence="8">Drom800</strain>
        <tissue evidence="8">Blood</tissue>
    </source>
</reference>
<dbReference type="EMBL" id="JWIN03000001">
    <property type="protein sequence ID" value="KAB1283919.1"/>
    <property type="molecule type" value="Genomic_DNA"/>
</dbReference>
<evidence type="ECO:0000256" key="3">
    <source>
        <dbReference type="ARBA" id="ARBA00023054"/>
    </source>
</evidence>
<dbReference type="AlphaFoldDB" id="A0A5N4EL87"/>
<proteinExistence type="predicted"/>
<dbReference type="Pfam" id="PF14604">
    <property type="entry name" value="SH3_9"/>
    <property type="match status" value="1"/>
</dbReference>
<dbReference type="Gene3D" id="2.30.30.40">
    <property type="entry name" value="SH3 Domains"/>
    <property type="match status" value="1"/>
</dbReference>
<dbReference type="Pfam" id="PF16617">
    <property type="entry name" value="INTAP"/>
    <property type="match status" value="1"/>
</dbReference>
<organism evidence="8 9">
    <name type="scientific">Camelus dromedarius</name>
    <name type="common">Dromedary</name>
    <name type="synonym">Arabian camel</name>
    <dbReference type="NCBI Taxonomy" id="9838"/>
    <lineage>
        <taxon>Eukaryota</taxon>
        <taxon>Metazoa</taxon>
        <taxon>Chordata</taxon>
        <taxon>Craniata</taxon>
        <taxon>Vertebrata</taxon>
        <taxon>Euteleostomi</taxon>
        <taxon>Mammalia</taxon>
        <taxon>Eutheria</taxon>
        <taxon>Laurasiatheria</taxon>
        <taxon>Artiodactyla</taxon>
        <taxon>Tylopoda</taxon>
        <taxon>Camelidae</taxon>
        <taxon>Camelus</taxon>
    </lineage>
</organism>
<keyword evidence="3" id="KW-0175">Coiled coil</keyword>
<dbReference type="SUPFAM" id="SSF50044">
    <property type="entry name" value="SH3-domain"/>
    <property type="match status" value="1"/>
</dbReference>
<dbReference type="InterPro" id="IPR050384">
    <property type="entry name" value="Endophilin_SH3RF"/>
</dbReference>
<evidence type="ECO:0000256" key="4">
    <source>
        <dbReference type="ARBA" id="ARBA00023136"/>
    </source>
</evidence>
<evidence type="ECO:0000256" key="6">
    <source>
        <dbReference type="SAM" id="MobiDB-lite"/>
    </source>
</evidence>
<name>A0A5N4EL87_CAMDR</name>
<feature type="region of interest" description="Disordered" evidence="6">
    <location>
        <begin position="209"/>
        <end position="246"/>
    </location>
</feature>
<comment type="subcellular location">
    <subcellularLocation>
        <location evidence="1">Membrane</location>
        <topology evidence="1">Peripheral membrane protein</topology>
    </subcellularLocation>
</comment>
<evidence type="ECO:0000256" key="1">
    <source>
        <dbReference type="ARBA" id="ARBA00004170"/>
    </source>
</evidence>
<dbReference type="InterPro" id="IPR036028">
    <property type="entry name" value="SH3-like_dom_sf"/>
</dbReference>
<keyword evidence="4" id="KW-0472">Membrane</keyword>
<evidence type="ECO:0000313" key="8">
    <source>
        <dbReference type="EMBL" id="KAB1283919.1"/>
    </source>
</evidence>
<feature type="region of interest" description="Disordered" evidence="6">
    <location>
        <begin position="33"/>
        <end position="116"/>
    </location>
</feature>
<dbReference type="PROSITE" id="PS50002">
    <property type="entry name" value="SH3"/>
    <property type="match status" value="1"/>
</dbReference>
<feature type="domain" description="SH3" evidence="7">
    <location>
        <begin position="137"/>
        <end position="198"/>
    </location>
</feature>
<feature type="non-terminal residue" evidence="8">
    <location>
        <position position="1"/>
    </location>
</feature>
<protein>
    <submittedName>
        <fullName evidence="8">Intersectin-1</fullName>
    </submittedName>
</protein>
<feature type="compositionally biased region" description="Basic and acidic residues" evidence="6">
    <location>
        <begin position="33"/>
        <end position="112"/>
    </location>
</feature>
<feature type="compositionally biased region" description="Polar residues" evidence="6">
    <location>
        <begin position="228"/>
        <end position="246"/>
    </location>
</feature>
<dbReference type="SMART" id="SM00326">
    <property type="entry name" value="SH3"/>
    <property type="match status" value="1"/>
</dbReference>
<keyword evidence="9" id="KW-1185">Reference proteome</keyword>
<dbReference type="InterPro" id="IPR032140">
    <property type="entry name" value="INTAP"/>
</dbReference>
<accession>A0A5N4EL87</accession>
<evidence type="ECO:0000313" key="9">
    <source>
        <dbReference type="Proteomes" id="UP000299084"/>
    </source>
</evidence>
<gene>
    <name evidence="8" type="ORF">Cadr_000001113</name>
</gene>
<dbReference type="PANTHER" id="PTHR14167:SF81">
    <property type="entry name" value="ENDOPHILIN-A"/>
    <property type="match status" value="1"/>
</dbReference>
<dbReference type="Proteomes" id="UP000299084">
    <property type="component" value="Unassembled WGS sequence"/>
</dbReference>
<comment type="caution">
    <text evidence="8">The sequence shown here is derived from an EMBL/GenBank/DDBJ whole genome shotgun (WGS) entry which is preliminary data.</text>
</comment>
<dbReference type="FunFam" id="2.30.30.40:FF:000122">
    <property type="entry name" value="intersectin-1 isoform X2"/>
    <property type="match status" value="1"/>
</dbReference>
<keyword evidence="2 5" id="KW-0728">SH3 domain</keyword>
<evidence type="ECO:0000256" key="2">
    <source>
        <dbReference type="ARBA" id="ARBA00022443"/>
    </source>
</evidence>
<evidence type="ECO:0000259" key="7">
    <source>
        <dbReference type="PROSITE" id="PS50002"/>
    </source>
</evidence>
<dbReference type="PANTHER" id="PTHR14167">
    <property type="entry name" value="SH3 DOMAIN-CONTAINING"/>
    <property type="match status" value="1"/>
</dbReference>